<evidence type="ECO:0000256" key="4">
    <source>
        <dbReference type="ARBA" id="ARBA00022490"/>
    </source>
</evidence>
<name>A0ABR4Q9T4_9CEST</name>
<evidence type="ECO:0000256" key="5">
    <source>
        <dbReference type="ARBA" id="ARBA00022714"/>
    </source>
</evidence>
<keyword evidence="7 10" id="KW-0408">Iron</keyword>
<evidence type="ECO:0000259" key="11">
    <source>
        <dbReference type="Pfam" id="PF05093"/>
    </source>
</evidence>
<comment type="domain">
    <text evidence="10">The C-terminal domain binds 2 Fe-S clusters but is otherwise mostly in an intrinsically disordered conformation.</text>
</comment>
<feature type="short sequence motif" description="Cx2C motif 2" evidence="10">
    <location>
        <begin position="265"/>
        <end position="268"/>
    </location>
</feature>
<dbReference type="PANTHER" id="PTHR13273:SF14">
    <property type="entry name" value="ANAMORSIN"/>
    <property type="match status" value="1"/>
</dbReference>
<keyword evidence="5 10" id="KW-0001">2Fe-2S</keyword>
<feature type="region of interest" description="Fe-S binding site B" evidence="10">
    <location>
        <begin position="254"/>
        <end position="268"/>
    </location>
</feature>
<comment type="cofactor">
    <cofactor evidence="1 10">
        <name>[4Fe-4S] cluster</name>
        <dbReference type="ChEBI" id="CHEBI:49883"/>
    </cofactor>
</comment>
<gene>
    <name evidence="12" type="ORF">TcWFU_006820</name>
</gene>
<evidence type="ECO:0000256" key="6">
    <source>
        <dbReference type="ARBA" id="ARBA00022723"/>
    </source>
</evidence>
<keyword evidence="9 10" id="KW-0496">Mitochondrion</keyword>
<feature type="binding site" evidence="10">
    <location>
        <position position="213"/>
    </location>
    <ligand>
        <name>[2Fe-2S] cluster</name>
        <dbReference type="ChEBI" id="CHEBI:190135"/>
    </ligand>
</feature>
<evidence type="ECO:0000256" key="9">
    <source>
        <dbReference type="ARBA" id="ARBA00023128"/>
    </source>
</evidence>
<comment type="similarity">
    <text evidence="2 10">Belongs to the anamorsin family.</text>
</comment>
<evidence type="ECO:0000256" key="7">
    <source>
        <dbReference type="ARBA" id="ARBA00023004"/>
    </source>
</evidence>
<evidence type="ECO:0000313" key="12">
    <source>
        <dbReference type="EMBL" id="KAL5106301.1"/>
    </source>
</evidence>
<feature type="binding site" evidence="10">
    <location>
        <position position="227"/>
    </location>
    <ligand>
        <name>[2Fe-2S] cluster</name>
        <dbReference type="ChEBI" id="CHEBI:190135"/>
    </ligand>
</feature>
<evidence type="ECO:0000256" key="3">
    <source>
        <dbReference type="ARBA" id="ARBA00022485"/>
    </source>
</evidence>
<comment type="caution">
    <text evidence="10">Lacks conserved residue(s) required for the propagation of feature annotation.</text>
</comment>
<dbReference type="Gene3D" id="3.40.50.150">
    <property type="entry name" value="Vaccinia Virus protein VP39"/>
    <property type="match status" value="1"/>
</dbReference>
<keyword evidence="4 10" id="KW-0963">Cytoplasm</keyword>
<comment type="caution">
    <text evidence="12">The sequence shown here is derived from an EMBL/GenBank/DDBJ whole genome shotgun (WGS) entry which is preliminary data.</text>
</comment>
<keyword evidence="13" id="KW-1185">Reference proteome</keyword>
<feature type="binding site" evidence="10">
    <location>
        <position position="254"/>
    </location>
    <ligand>
        <name>[4Fe-4S] cluster</name>
        <dbReference type="ChEBI" id="CHEBI:49883"/>
    </ligand>
</feature>
<sequence>MLSSLSQFVSMQVMNPRVLRELKSTDTLTVIWDSPDPCVVSSNEAMQSLIESLKTAVPDGTVQLENLNIFISGAVASAGSVILTGWPVAFPTGKHDFELFSALVTKMPVGGRLIAREAVEGDLAASIERIRKAALLSGLVDIKFIECESGSVCFSASTPSTYRMGASAKLPWATDTVSDDVWDAVEAEEGGNLINTEKLLLESDLQKPITAPCGEPSVGGARKRRACKNCTCGLAELEAAEAEKANTAGAKSACGNCYLGDAFRCSSCPYRGLPPFKPGEKVVIPDDMLVADI</sequence>
<comment type="cofactor">
    <cofactor evidence="10">
        <name>[2Fe-2S] cluster</name>
        <dbReference type="ChEBI" id="CHEBI:190135"/>
    </cofactor>
</comment>
<feature type="short sequence motif" description="Cx2C motif 1" evidence="10">
    <location>
        <begin position="254"/>
        <end position="257"/>
    </location>
</feature>
<accession>A0ABR4Q9T4</accession>
<keyword evidence="8 10" id="KW-0411">Iron-sulfur</keyword>
<evidence type="ECO:0000313" key="13">
    <source>
        <dbReference type="Proteomes" id="UP001651158"/>
    </source>
</evidence>
<evidence type="ECO:0000256" key="2">
    <source>
        <dbReference type="ARBA" id="ARBA00008169"/>
    </source>
</evidence>
<keyword evidence="3 10" id="KW-0004">4Fe-4S</keyword>
<feature type="binding site" evidence="10">
    <location>
        <position position="232"/>
    </location>
    <ligand>
        <name>[2Fe-2S] cluster</name>
        <dbReference type="ChEBI" id="CHEBI:190135"/>
    </ligand>
</feature>
<evidence type="ECO:0000256" key="8">
    <source>
        <dbReference type="ARBA" id="ARBA00023014"/>
    </source>
</evidence>
<comment type="domain">
    <text evidence="10">The N-terminal domain has structural similarity with S-adenosyl-L-methionine-dependent methyltransferases, but does not bind S-adenosyl-L-methionine. It is required for correct assembly of the 2 Fe-S clusters.</text>
</comment>
<dbReference type="Pfam" id="PF05093">
    <property type="entry name" value="CIAPIN1"/>
    <property type="match status" value="2"/>
</dbReference>
<proteinExistence type="inferred from homology"/>
<dbReference type="PANTHER" id="PTHR13273">
    <property type="entry name" value="ANAMORSIN"/>
    <property type="match status" value="1"/>
</dbReference>
<feature type="binding site" evidence="10">
    <location>
        <position position="265"/>
    </location>
    <ligand>
        <name>[4Fe-4S] cluster</name>
        <dbReference type="ChEBI" id="CHEBI:49883"/>
    </ligand>
</feature>
<comment type="function">
    <text evidence="10">Component of the cytosolic iron-sulfur (Fe-S) protein assembly (CIA) machinery. Required for the maturation of extramitochondrial Fe-S proteins. Part of an electron transfer chain functioning in an early step of cytosolic Fe-S biogenesis, facilitating the de novo assembly of a [4Fe-4S] cluster on the cytosolic Fe-S scaffold complex. Electrons are transferred from NADPH via a FAD- and FMN-containing diflavin oxidoreductase. Together with the diflavin oxidoreductase, also required for the assembly of the diferric tyrosyl radical cofactor of ribonucleotide reductase (RNR), probably by providing electrons for reduction during radical cofactor maturation in the catalytic small subunit.</text>
</comment>
<feature type="domain" description="Anamorsin C-terminal" evidence="11">
    <location>
        <begin position="219"/>
        <end position="246"/>
    </location>
</feature>
<dbReference type="EMBL" id="JAKROA010000006">
    <property type="protein sequence ID" value="KAL5106301.1"/>
    <property type="molecule type" value="Genomic_DNA"/>
</dbReference>
<dbReference type="Proteomes" id="UP001651158">
    <property type="component" value="Unassembled WGS sequence"/>
</dbReference>
<evidence type="ECO:0000256" key="1">
    <source>
        <dbReference type="ARBA" id="ARBA00001966"/>
    </source>
</evidence>
<dbReference type="HAMAP" id="MF_03115">
    <property type="entry name" value="Anamorsin"/>
    <property type="match status" value="1"/>
</dbReference>
<feature type="binding site" evidence="10">
    <location>
        <position position="268"/>
    </location>
    <ligand>
        <name>[4Fe-4S] cluster</name>
        <dbReference type="ChEBI" id="CHEBI:49883"/>
    </ligand>
</feature>
<feature type="binding site" evidence="10">
    <location>
        <position position="257"/>
    </location>
    <ligand>
        <name>[4Fe-4S] cluster</name>
        <dbReference type="ChEBI" id="CHEBI:49883"/>
    </ligand>
</feature>
<comment type="subcellular location">
    <subcellularLocation>
        <location evidence="10">Cytoplasm</location>
    </subcellularLocation>
    <subcellularLocation>
        <location evidence="10">Mitochondrion intermembrane space</location>
    </subcellularLocation>
</comment>
<dbReference type="InterPro" id="IPR007785">
    <property type="entry name" value="Anamorsin"/>
</dbReference>
<comment type="subunit">
    <text evidence="10">Monomer.</text>
</comment>
<feature type="binding site" evidence="10">
    <location>
        <position position="230"/>
    </location>
    <ligand>
        <name>[2Fe-2S] cluster</name>
        <dbReference type="ChEBI" id="CHEBI:190135"/>
    </ligand>
</feature>
<feature type="domain" description="Anamorsin C-terminal" evidence="11">
    <location>
        <begin position="247"/>
        <end position="284"/>
    </location>
</feature>
<comment type="domain">
    <text evidence="10">The twin Cx2C motifs are involved in the recognition by the mitochondrial MIA40-ERV1 disulfide relay system. The formation of 2 disulfide bonds in the Cx2C motifs through dithiol/disulfide exchange reactions effectively traps the protein in the mitochondrial intermembrane space.</text>
</comment>
<reference evidence="12 13" key="1">
    <citation type="journal article" date="2022" name="Front. Cell. Infect. Microbiol.">
        <title>The Genomes of Two Strains of Taenia crassiceps the Animal Model for the Study of Human Cysticercosis.</title>
        <authorList>
            <person name="Bobes R.J."/>
            <person name="Estrada K."/>
            <person name="Rios-Valencia D.G."/>
            <person name="Calderon-Gallegos A."/>
            <person name="de la Torre P."/>
            <person name="Carrero J.C."/>
            <person name="Sanchez-Flores A."/>
            <person name="Laclette J.P."/>
        </authorList>
    </citation>
    <scope>NUCLEOTIDE SEQUENCE [LARGE SCALE GENOMIC DNA]</scope>
    <source>
        <strain evidence="12">WFUcys</strain>
    </source>
</reference>
<keyword evidence="6 10" id="KW-0479">Metal-binding</keyword>
<dbReference type="InterPro" id="IPR046408">
    <property type="entry name" value="CIAPIN1"/>
</dbReference>
<protein>
    <recommendedName>
        <fullName evidence="10">Anamorsin homolog</fullName>
    </recommendedName>
    <alternativeName>
        <fullName evidence="10">Fe-S cluster assembly protein DRE2 homolog</fullName>
    </alternativeName>
</protein>
<dbReference type="InterPro" id="IPR029063">
    <property type="entry name" value="SAM-dependent_MTases_sf"/>
</dbReference>
<organism evidence="12 13">
    <name type="scientific">Taenia crassiceps</name>
    <dbReference type="NCBI Taxonomy" id="6207"/>
    <lineage>
        <taxon>Eukaryota</taxon>
        <taxon>Metazoa</taxon>
        <taxon>Spiralia</taxon>
        <taxon>Lophotrochozoa</taxon>
        <taxon>Platyhelminthes</taxon>
        <taxon>Cestoda</taxon>
        <taxon>Eucestoda</taxon>
        <taxon>Cyclophyllidea</taxon>
        <taxon>Taeniidae</taxon>
        <taxon>Taenia</taxon>
    </lineage>
</organism>
<evidence type="ECO:0000256" key="10">
    <source>
        <dbReference type="HAMAP-Rule" id="MF_03115"/>
    </source>
</evidence>